<evidence type="ECO:0000313" key="3">
    <source>
        <dbReference type="Proteomes" id="UP001432322"/>
    </source>
</evidence>
<gene>
    <name evidence="2" type="ORF">PFISCL1PPCAC_6697</name>
</gene>
<reference evidence="2" key="1">
    <citation type="submission" date="2023-10" db="EMBL/GenBank/DDBJ databases">
        <title>Genome assembly of Pristionchus species.</title>
        <authorList>
            <person name="Yoshida K."/>
            <person name="Sommer R.J."/>
        </authorList>
    </citation>
    <scope>NUCLEOTIDE SEQUENCE</scope>
    <source>
        <strain evidence="2">RS5133</strain>
    </source>
</reference>
<proteinExistence type="predicted"/>
<feature type="non-terminal residue" evidence="2">
    <location>
        <position position="1"/>
    </location>
</feature>
<evidence type="ECO:0000313" key="2">
    <source>
        <dbReference type="EMBL" id="GMT15400.1"/>
    </source>
</evidence>
<organism evidence="2 3">
    <name type="scientific">Pristionchus fissidentatus</name>
    <dbReference type="NCBI Taxonomy" id="1538716"/>
    <lineage>
        <taxon>Eukaryota</taxon>
        <taxon>Metazoa</taxon>
        <taxon>Ecdysozoa</taxon>
        <taxon>Nematoda</taxon>
        <taxon>Chromadorea</taxon>
        <taxon>Rhabditida</taxon>
        <taxon>Rhabditina</taxon>
        <taxon>Diplogasteromorpha</taxon>
        <taxon>Diplogasteroidea</taxon>
        <taxon>Neodiplogasteridae</taxon>
        <taxon>Pristionchus</taxon>
    </lineage>
</organism>
<keyword evidence="3" id="KW-1185">Reference proteome</keyword>
<evidence type="ECO:0000256" key="1">
    <source>
        <dbReference type="SAM" id="Phobius"/>
    </source>
</evidence>
<keyword evidence="1" id="KW-1133">Transmembrane helix</keyword>
<sequence>HFFISSFTPLTIFSLSIADNAAFLRFSFHLISASIAVSLHITYSFLIAALSSFSSSSFFIFISSIFFFSSSALAFSSEFSRCIRVNSSVFSFICFSKVDSFNSIAVTFASNSLFISVSSSFTISNSTDFSLASALAAPNLLVNLRISIRACSRRVNSGHNLIPLTTWMILVLLSSSFDVPFSTDCIISFGFEISGLFTAFILGCFFITSSFPSPSSESPANLLLLRRVSSPFFPID</sequence>
<accession>A0AAV5VA13</accession>
<feature type="transmembrane region" description="Helical" evidence="1">
    <location>
        <begin position="28"/>
        <end position="50"/>
    </location>
</feature>
<comment type="caution">
    <text evidence="2">The sequence shown here is derived from an EMBL/GenBank/DDBJ whole genome shotgun (WGS) entry which is preliminary data.</text>
</comment>
<keyword evidence="1" id="KW-0812">Transmembrane</keyword>
<name>A0AAV5VA13_9BILA</name>
<dbReference type="EMBL" id="BTSY01000002">
    <property type="protein sequence ID" value="GMT15400.1"/>
    <property type="molecule type" value="Genomic_DNA"/>
</dbReference>
<protein>
    <submittedName>
        <fullName evidence="2">Uncharacterized protein</fullName>
    </submittedName>
</protein>
<keyword evidence="1" id="KW-0472">Membrane</keyword>
<feature type="transmembrane region" description="Helical" evidence="1">
    <location>
        <begin position="57"/>
        <end position="75"/>
    </location>
</feature>
<dbReference type="Proteomes" id="UP001432322">
    <property type="component" value="Unassembled WGS sequence"/>
</dbReference>
<feature type="transmembrane region" description="Helical" evidence="1">
    <location>
        <begin position="189"/>
        <end position="208"/>
    </location>
</feature>
<dbReference type="AlphaFoldDB" id="A0AAV5VA13"/>